<protein>
    <submittedName>
        <fullName evidence="1">Uncharacterized protein</fullName>
    </submittedName>
</protein>
<evidence type="ECO:0000313" key="1">
    <source>
        <dbReference type="EMBL" id="GAH10730.1"/>
    </source>
</evidence>
<sequence length="39" mass="4298">MMIVGQISTPEEAKEIEFIAKSLVIGNRARALALKLKEV</sequence>
<accession>X1DR45</accession>
<dbReference type="AlphaFoldDB" id="X1DR45"/>
<comment type="caution">
    <text evidence="1">The sequence shown here is derived from an EMBL/GenBank/DDBJ whole genome shotgun (WGS) entry which is preliminary data.</text>
</comment>
<reference evidence="1" key="1">
    <citation type="journal article" date="2014" name="Front. Microbiol.">
        <title>High frequency of phylogenetically diverse reductive dehalogenase-homologous genes in deep subseafloor sedimentary metagenomes.</title>
        <authorList>
            <person name="Kawai M."/>
            <person name="Futagami T."/>
            <person name="Toyoda A."/>
            <person name="Takaki Y."/>
            <person name="Nishi S."/>
            <person name="Hori S."/>
            <person name="Arai W."/>
            <person name="Tsubouchi T."/>
            <person name="Morono Y."/>
            <person name="Uchiyama I."/>
            <person name="Ito T."/>
            <person name="Fujiyama A."/>
            <person name="Inagaki F."/>
            <person name="Takami H."/>
        </authorList>
    </citation>
    <scope>NUCLEOTIDE SEQUENCE</scope>
    <source>
        <strain evidence="1">Expedition CK06-06</strain>
    </source>
</reference>
<gene>
    <name evidence="1" type="ORF">S01H4_56028</name>
</gene>
<name>X1DR45_9ZZZZ</name>
<proteinExistence type="predicted"/>
<dbReference type="EMBL" id="BART01032418">
    <property type="protein sequence ID" value="GAH10730.1"/>
    <property type="molecule type" value="Genomic_DNA"/>
</dbReference>
<organism evidence="1">
    <name type="scientific">marine sediment metagenome</name>
    <dbReference type="NCBI Taxonomy" id="412755"/>
    <lineage>
        <taxon>unclassified sequences</taxon>
        <taxon>metagenomes</taxon>
        <taxon>ecological metagenomes</taxon>
    </lineage>
</organism>